<name>A0A7V8RWG1_9MYCO</name>
<dbReference type="PROSITE" id="PS50943">
    <property type="entry name" value="HTH_CROC1"/>
    <property type="match status" value="1"/>
</dbReference>
<dbReference type="InterPro" id="IPR041413">
    <property type="entry name" value="MLTR_LBD"/>
</dbReference>
<dbReference type="EMBL" id="LJFS01000004">
    <property type="protein sequence ID" value="KPG36268.1"/>
    <property type="molecule type" value="Genomic_DNA"/>
</dbReference>
<dbReference type="SMART" id="SM00530">
    <property type="entry name" value="HTH_XRE"/>
    <property type="match status" value="1"/>
</dbReference>
<proteinExistence type="predicted"/>
<dbReference type="Proteomes" id="UP000037843">
    <property type="component" value="Unassembled WGS sequence"/>
</dbReference>
<evidence type="ECO:0000313" key="3">
    <source>
        <dbReference type="EMBL" id="KPG36268.1"/>
    </source>
</evidence>
<evidence type="ECO:0000313" key="4">
    <source>
        <dbReference type="Proteomes" id="UP000037843"/>
    </source>
</evidence>
<dbReference type="Pfam" id="PF13560">
    <property type="entry name" value="HTH_31"/>
    <property type="match status" value="1"/>
</dbReference>
<dbReference type="Pfam" id="PF17765">
    <property type="entry name" value="MLTR_LBD"/>
    <property type="match status" value="1"/>
</dbReference>
<dbReference type="Proteomes" id="UP000037962">
    <property type="component" value="Unassembled WGS sequence"/>
</dbReference>
<reference evidence="4 5" key="1">
    <citation type="submission" date="2015-09" db="EMBL/GenBank/DDBJ databases">
        <title>Genome Sequences of Mycobacterium immunogenum Isolates, Recuperated from a Chloraminated Drinking Water Distribution System Simulator Subjected to Episodes of Nitrification.</title>
        <authorList>
            <person name="Gomez-Alvarez V."/>
            <person name="Revetta R.P."/>
        </authorList>
    </citation>
    <scope>NUCLEOTIDE SEQUENCE [LARGE SCALE GENOMIC DNA]</scope>
    <source>
        <strain evidence="2 4">H008</strain>
        <strain evidence="3 5">H076</strain>
    </source>
</reference>
<evidence type="ECO:0000313" key="2">
    <source>
        <dbReference type="EMBL" id="KPG10594.1"/>
    </source>
</evidence>
<sequence>MTLPNEFGAFIKSARERHDMTQLGLAHATGFSLRWIQGVESGVPPSARGLRSLAEALQLSQWESGYLHLLVHKPPPVPIMSAPPADISDYLESVNPNPAAFLTPAWTIINANSEFLRLFKGLWISPNFLYWHYIGRRTPEIVLDWQSSSDWLIAWLRLNMAITPDDPDLIESIEKLLKIDTFVHQWENNVIPPDPSACQWTVYDIDNATTLSIDMRVWRAGLSSGIMLLGAIRAVTPA</sequence>
<dbReference type="EMBL" id="LJFO01000007">
    <property type="protein sequence ID" value="KPG10594.1"/>
    <property type="molecule type" value="Genomic_DNA"/>
</dbReference>
<dbReference type="Gene3D" id="1.10.260.40">
    <property type="entry name" value="lambda repressor-like DNA-binding domains"/>
    <property type="match status" value="1"/>
</dbReference>
<gene>
    <name evidence="2" type="ORF">AN908_14810</name>
    <name evidence="3" type="ORF">AN912_04265</name>
</gene>
<dbReference type="CDD" id="cd00093">
    <property type="entry name" value="HTH_XRE"/>
    <property type="match status" value="1"/>
</dbReference>
<comment type="caution">
    <text evidence="2">The sequence shown here is derived from an EMBL/GenBank/DDBJ whole genome shotgun (WGS) entry which is preliminary data.</text>
</comment>
<dbReference type="SUPFAM" id="SSF47413">
    <property type="entry name" value="lambda repressor-like DNA-binding domains"/>
    <property type="match status" value="1"/>
</dbReference>
<evidence type="ECO:0000313" key="5">
    <source>
        <dbReference type="Proteomes" id="UP000037962"/>
    </source>
</evidence>
<dbReference type="InterPro" id="IPR010982">
    <property type="entry name" value="Lambda_DNA-bd_dom_sf"/>
</dbReference>
<keyword evidence="5" id="KW-1185">Reference proteome</keyword>
<evidence type="ECO:0000259" key="1">
    <source>
        <dbReference type="PROSITE" id="PS50943"/>
    </source>
</evidence>
<dbReference type="AlphaFoldDB" id="A0A7V8RWG1"/>
<feature type="domain" description="HTH cro/C1-type" evidence="1">
    <location>
        <begin position="11"/>
        <end position="67"/>
    </location>
</feature>
<dbReference type="RefSeq" id="WP_043076670.1">
    <property type="nucleotide sequence ID" value="NZ_CP016189.1"/>
</dbReference>
<dbReference type="InterPro" id="IPR001387">
    <property type="entry name" value="Cro/C1-type_HTH"/>
</dbReference>
<dbReference type="KEGG" id="miz:BAB75_23475"/>
<organism evidence="2 4">
    <name type="scientific">Mycobacteroides immunogenum</name>
    <dbReference type="NCBI Taxonomy" id="83262"/>
    <lineage>
        <taxon>Bacteria</taxon>
        <taxon>Bacillati</taxon>
        <taxon>Actinomycetota</taxon>
        <taxon>Actinomycetes</taxon>
        <taxon>Mycobacteriales</taxon>
        <taxon>Mycobacteriaceae</taxon>
        <taxon>Mycobacteroides</taxon>
    </lineage>
</organism>
<accession>A0A7V8RWG1</accession>
<dbReference type="OrthoDB" id="4764497at2"/>
<dbReference type="GO" id="GO:0003677">
    <property type="term" value="F:DNA binding"/>
    <property type="evidence" value="ECO:0007669"/>
    <property type="project" value="InterPro"/>
</dbReference>
<dbReference type="Gene3D" id="3.30.450.180">
    <property type="match status" value="1"/>
</dbReference>
<dbReference type="PANTHER" id="PTHR35010">
    <property type="entry name" value="BLL4672 PROTEIN-RELATED"/>
    <property type="match status" value="1"/>
</dbReference>
<protein>
    <recommendedName>
        <fullName evidence="1">HTH cro/C1-type domain-containing protein</fullName>
    </recommendedName>
</protein>